<name>A0A3C1KN90_9GAMM</name>
<protein>
    <submittedName>
        <fullName evidence="1">Uncharacterized protein</fullName>
    </submittedName>
</protein>
<reference evidence="1 2" key="1">
    <citation type="journal article" date="2018" name="Nat. Biotechnol.">
        <title>A standardized bacterial taxonomy based on genome phylogeny substantially revises the tree of life.</title>
        <authorList>
            <person name="Parks D.H."/>
            <person name="Chuvochina M."/>
            <person name="Waite D.W."/>
            <person name="Rinke C."/>
            <person name="Skarshewski A."/>
            <person name="Chaumeil P.A."/>
            <person name="Hugenholtz P."/>
        </authorList>
    </citation>
    <scope>NUCLEOTIDE SEQUENCE [LARGE SCALE GENOMIC DNA]</scope>
    <source>
        <strain evidence="1">UBA9158</strain>
    </source>
</reference>
<evidence type="ECO:0000313" key="1">
    <source>
        <dbReference type="EMBL" id="HAN27676.1"/>
    </source>
</evidence>
<dbReference type="Proteomes" id="UP000259273">
    <property type="component" value="Unassembled WGS sequence"/>
</dbReference>
<proteinExistence type="predicted"/>
<comment type="caution">
    <text evidence="1">The sequence shown here is derived from an EMBL/GenBank/DDBJ whole genome shotgun (WGS) entry which is preliminary data.</text>
</comment>
<sequence length="85" mass="9064">MDTTDKASLKIEMISNLQLKLQTAAEGVEGLGSALSDGLNTNDQEVELLHRAVQSLGSHVGGMAADLRELLDSLVNDLYPQEVGQ</sequence>
<accession>A0A3C1KN90</accession>
<organism evidence="1 2">
    <name type="scientific">Haliea salexigens</name>
    <dbReference type="NCBI Taxonomy" id="287487"/>
    <lineage>
        <taxon>Bacteria</taxon>
        <taxon>Pseudomonadati</taxon>
        <taxon>Pseudomonadota</taxon>
        <taxon>Gammaproteobacteria</taxon>
        <taxon>Cellvibrionales</taxon>
        <taxon>Halieaceae</taxon>
        <taxon>Haliea</taxon>
    </lineage>
</organism>
<dbReference type="EMBL" id="DMND01000111">
    <property type="protein sequence ID" value="HAN27676.1"/>
    <property type="molecule type" value="Genomic_DNA"/>
</dbReference>
<gene>
    <name evidence="1" type="ORF">DCP75_08145</name>
</gene>
<dbReference type="AlphaFoldDB" id="A0A3C1KN90"/>
<evidence type="ECO:0000313" key="2">
    <source>
        <dbReference type="Proteomes" id="UP000259273"/>
    </source>
</evidence>